<feature type="domain" description="BD-FAE-like" evidence="2">
    <location>
        <begin position="58"/>
        <end position="149"/>
    </location>
</feature>
<reference evidence="3" key="1">
    <citation type="submission" date="2020-10" db="EMBL/GenBank/DDBJ databases">
        <authorList>
            <person name="Gilroy R."/>
        </authorList>
    </citation>
    <scope>NUCLEOTIDE SEQUENCE</scope>
    <source>
        <strain evidence="3">CHK190-19873</strain>
    </source>
</reference>
<name>A0A9D1ES91_9FIRM</name>
<dbReference type="AlphaFoldDB" id="A0A9D1ES91"/>
<accession>A0A9D1ES91</accession>
<gene>
    <name evidence="3" type="ORF">IAB44_05180</name>
</gene>
<dbReference type="InterPro" id="IPR050300">
    <property type="entry name" value="GDXG_lipolytic_enzyme"/>
</dbReference>
<dbReference type="Proteomes" id="UP000823935">
    <property type="component" value="Unassembled WGS sequence"/>
</dbReference>
<evidence type="ECO:0000313" key="3">
    <source>
        <dbReference type="EMBL" id="HIS30929.1"/>
    </source>
</evidence>
<evidence type="ECO:0000259" key="2">
    <source>
        <dbReference type="Pfam" id="PF20434"/>
    </source>
</evidence>
<dbReference type="PANTHER" id="PTHR48081:SF9">
    <property type="entry name" value="CARBOXYLESTERASE"/>
    <property type="match status" value="1"/>
</dbReference>
<keyword evidence="1 3" id="KW-0378">Hydrolase</keyword>
<proteinExistence type="predicted"/>
<sequence length="295" mass="33206">MIRKMMFQIFDSQLRTVENQQKEPGFLEFESKVQVKREIPYGKKKGQTYDFIVSGGTEQAGKLPLIVNIHGGAFTGGDKACNLKYGCWLAEQGFQTALLNYRLVPKVNLKEQIRDAAAGILAAWKRCPESPCLYLTGDSSGSYLVNLLCCIWENPEEKRRFGVKLPDVPVTAAGLTGPPGSINLFPAAMVPFCRENRRMLLDGCPELDGYLDLKKLWNSRVPPLFLISCEGDPCYRRCLAQEAWIKRQGGRVESAYCRKKADGKLFHCFNVIRPDLECSRRVNGAMVDFFRKCAS</sequence>
<dbReference type="EMBL" id="DVIQ01000025">
    <property type="protein sequence ID" value="HIS30929.1"/>
    <property type="molecule type" value="Genomic_DNA"/>
</dbReference>
<comment type="caution">
    <text evidence="3">The sequence shown here is derived from an EMBL/GenBank/DDBJ whole genome shotgun (WGS) entry which is preliminary data.</text>
</comment>
<organism evidence="3 4">
    <name type="scientific">Candidatus Limivivens intestinipullorum</name>
    <dbReference type="NCBI Taxonomy" id="2840858"/>
    <lineage>
        <taxon>Bacteria</taxon>
        <taxon>Bacillati</taxon>
        <taxon>Bacillota</taxon>
        <taxon>Clostridia</taxon>
        <taxon>Lachnospirales</taxon>
        <taxon>Lachnospiraceae</taxon>
        <taxon>Lachnospiraceae incertae sedis</taxon>
        <taxon>Candidatus Limivivens</taxon>
    </lineage>
</organism>
<dbReference type="PANTHER" id="PTHR48081">
    <property type="entry name" value="AB HYDROLASE SUPERFAMILY PROTEIN C4A8.06C"/>
    <property type="match status" value="1"/>
</dbReference>
<evidence type="ECO:0000313" key="4">
    <source>
        <dbReference type="Proteomes" id="UP000823935"/>
    </source>
</evidence>
<dbReference type="SUPFAM" id="SSF53474">
    <property type="entry name" value="alpha/beta-Hydrolases"/>
    <property type="match status" value="1"/>
</dbReference>
<evidence type="ECO:0000256" key="1">
    <source>
        <dbReference type="ARBA" id="ARBA00022801"/>
    </source>
</evidence>
<dbReference type="Pfam" id="PF20434">
    <property type="entry name" value="BD-FAE"/>
    <property type="match status" value="1"/>
</dbReference>
<dbReference type="InterPro" id="IPR049492">
    <property type="entry name" value="BD-FAE-like_dom"/>
</dbReference>
<reference evidence="3" key="2">
    <citation type="journal article" date="2021" name="PeerJ">
        <title>Extensive microbial diversity within the chicken gut microbiome revealed by metagenomics and culture.</title>
        <authorList>
            <person name="Gilroy R."/>
            <person name="Ravi A."/>
            <person name="Getino M."/>
            <person name="Pursley I."/>
            <person name="Horton D.L."/>
            <person name="Alikhan N.F."/>
            <person name="Baker D."/>
            <person name="Gharbi K."/>
            <person name="Hall N."/>
            <person name="Watson M."/>
            <person name="Adriaenssens E.M."/>
            <person name="Foster-Nyarko E."/>
            <person name="Jarju S."/>
            <person name="Secka A."/>
            <person name="Antonio M."/>
            <person name="Oren A."/>
            <person name="Chaudhuri R.R."/>
            <person name="La Ragione R."/>
            <person name="Hildebrand F."/>
            <person name="Pallen M.J."/>
        </authorList>
    </citation>
    <scope>NUCLEOTIDE SEQUENCE</scope>
    <source>
        <strain evidence="3">CHK190-19873</strain>
    </source>
</reference>
<dbReference type="InterPro" id="IPR029058">
    <property type="entry name" value="AB_hydrolase_fold"/>
</dbReference>
<dbReference type="Gene3D" id="3.40.50.1820">
    <property type="entry name" value="alpha/beta hydrolase"/>
    <property type="match status" value="1"/>
</dbReference>
<protein>
    <submittedName>
        <fullName evidence="3">Alpha/beta hydrolase</fullName>
    </submittedName>
</protein>
<dbReference type="GO" id="GO:0016787">
    <property type="term" value="F:hydrolase activity"/>
    <property type="evidence" value="ECO:0007669"/>
    <property type="project" value="UniProtKB-KW"/>
</dbReference>